<dbReference type="RefSeq" id="WP_145910494.1">
    <property type="nucleotide sequence ID" value="NZ_BAAAMZ010000001.1"/>
</dbReference>
<evidence type="ECO:0000256" key="1">
    <source>
        <dbReference type="ARBA" id="ARBA00006484"/>
    </source>
</evidence>
<dbReference type="PANTHER" id="PTHR42760">
    <property type="entry name" value="SHORT-CHAIN DEHYDROGENASES/REDUCTASES FAMILY MEMBER"/>
    <property type="match status" value="1"/>
</dbReference>
<dbReference type="FunFam" id="3.40.50.720:FF:000084">
    <property type="entry name" value="Short-chain dehydrogenase reductase"/>
    <property type="match status" value="1"/>
</dbReference>
<feature type="domain" description="Ketoreductase" evidence="3">
    <location>
        <begin position="13"/>
        <end position="193"/>
    </location>
</feature>
<dbReference type="SMART" id="SM00822">
    <property type="entry name" value="PKS_KR"/>
    <property type="match status" value="1"/>
</dbReference>
<dbReference type="SUPFAM" id="SSF51735">
    <property type="entry name" value="NAD(P)-binding Rossmann-fold domains"/>
    <property type="match status" value="1"/>
</dbReference>
<proteinExistence type="inferred from homology"/>
<protein>
    <submittedName>
        <fullName evidence="4">3-oxoacyl-[acyl-carrier protein] reductase</fullName>
    </submittedName>
</protein>
<dbReference type="EMBL" id="VIWT01000005">
    <property type="protein sequence ID" value="TWF73523.1"/>
    <property type="molecule type" value="Genomic_DNA"/>
</dbReference>
<dbReference type="Pfam" id="PF13561">
    <property type="entry name" value="adh_short_C2"/>
    <property type="match status" value="1"/>
</dbReference>
<dbReference type="InterPro" id="IPR057326">
    <property type="entry name" value="KR_dom"/>
</dbReference>
<evidence type="ECO:0000259" key="3">
    <source>
        <dbReference type="SMART" id="SM00822"/>
    </source>
</evidence>
<dbReference type="OrthoDB" id="517007at2"/>
<dbReference type="GO" id="GO:0016616">
    <property type="term" value="F:oxidoreductase activity, acting on the CH-OH group of donors, NAD or NADP as acceptor"/>
    <property type="evidence" value="ECO:0007669"/>
    <property type="project" value="UniProtKB-ARBA"/>
</dbReference>
<dbReference type="CDD" id="cd05233">
    <property type="entry name" value="SDR_c"/>
    <property type="match status" value="1"/>
</dbReference>
<dbReference type="AlphaFoldDB" id="A0A561SF70"/>
<comment type="similarity">
    <text evidence="1">Belongs to the short-chain dehydrogenases/reductases (SDR) family.</text>
</comment>
<comment type="caution">
    <text evidence="4">The sequence shown here is derived from an EMBL/GenBank/DDBJ whole genome shotgun (WGS) entry which is preliminary data.</text>
</comment>
<reference evidence="4 5" key="1">
    <citation type="submission" date="2019-06" db="EMBL/GenBank/DDBJ databases">
        <title>Sequencing the genomes of 1000 actinobacteria strains.</title>
        <authorList>
            <person name="Klenk H.-P."/>
        </authorList>
    </citation>
    <scope>NUCLEOTIDE SEQUENCE [LARGE SCALE GENOMIC DNA]</scope>
    <source>
        <strain evidence="4 5">DSM 44826</strain>
    </source>
</reference>
<keyword evidence="2" id="KW-0560">Oxidoreductase</keyword>
<evidence type="ECO:0000313" key="5">
    <source>
        <dbReference type="Proteomes" id="UP000317940"/>
    </source>
</evidence>
<dbReference type="InterPro" id="IPR002347">
    <property type="entry name" value="SDR_fam"/>
</dbReference>
<gene>
    <name evidence="4" type="ORF">FHX73_15135</name>
</gene>
<evidence type="ECO:0000256" key="2">
    <source>
        <dbReference type="ARBA" id="ARBA00023002"/>
    </source>
</evidence>
<organism evidence="4 5">
    <name type="scientific">Kitasatospora viridis</name>
    <dbReference type="NCBI Taxonomy" id="281105"/>
    <lineage>
        <taxon>Bacteria</taxon>
        <taxon>Bacillati</taxon>
        <taxon>Actinomycetota</taxon>
        <taxon>Actinomycetes</taxon>
        <taxon>Kitasatosporales</taxon>
        <taxon>Streptomycetaceae</taxon>
        <taxon>Kitasatospora</taxon>
    </lineage>
</organism>
<dbReference type="PANTHER" id="PTHR42760:SF133">
    <property type="entry name" value="3-OXOACYL-[ACYL-CARRIER-PROTEIN] REDUCTASE"/>
    <property type="match status" value="1"/>
</dbReference>
<dbReference type="Proteomes" id="UP000317940">
    <property type="component" value="Unassembled WGS sequence"/>
</dbReference>
<dbReference type="PRINTS" id="PR00081">
    <property type="entry name" value="GDHRDH"/>
</dbReference>
<evidence type="ECO:0000313" key="4">
    <source>
        <dbReference type="EMBL" id="TWF73523.1"/>
    </source>
</evidence>
<sequence>MSVTTAHPSLQGRTVVITGGSRGIGARTARAFADQGAQVCVVGRDATALAAVADGITDAGGTALPATADVTDSAALAALHRTVADRFGPVDVLAAFAGGVGFPVKSTELTEQLWRESLDANLTSAFLTIQAFLPDMVERGAGSIITMSSSAGRQPSLANLAYGAANAGLVMLTRHLATELGPQGIRVNCIAPSSILTEKARASMPPAVQEQVAAAHPLRRLGTMEDVAETALFLASDAAAYLTGLTIDVAGGRITN</sequence>
<dbReference type="Gene3D" id="3.40.50.720">
    <property type="entry name" value="NAD(P)-binding Rossmann-like Domain"/>
    <property type="match status" value="1"/>
</dbReference>
<keyword evidence="5" id="KW-1185">Reference proteome</keyword>
<accession>A0A561SF70</accession>
<name>A0A561SF70_9ACTN</name>
<dbReference type="InterPro" id="IPR036291">
    <property type="entry name" value="NAD(P)-bd_dom_sf"/>
</dbReference>